<accession>A0AAV1W8Z2</accession>
<dbReference type="InterPro" id="IPR011598">
    <property type="entry name" value="bHLH_dom"/>
</dbReference>
<dbReference type="GO" id="GO:0048766">
    <property type="term" value="P:root hair initiation"/>
    <property type="evidence" value="ECO:0007669"/>
    <property type="project" value="UniProtKB-ARBA"/>
</dbReference>
<evidence type="ECO:0000256" key="3">
    <source>
        <dbReference type="ARBA" id="ARBA00023125"/>
    </source>
</evidence>
<feature type="compositionally biased region" description="Polar residues" evidence="6">
    <location>
        <begin position="254"/>
        <end position="270"/>
    </location>
</feature>
<keyword evidence="5" id="KW-0539">Nucleus</keyword>
<keyword evidence="4" id="KW-0804">Transcription</keyword>
<dbReference type="PROSITE" id="PS50888">
    <property type="entry name" value="BHLH"/>
    <property type="match status" value="1"/>
</dbReference>
<evidence type="ECO:0000256" key="2">
    <source>
        <dbReference type="ARBA" id="ARBA00023015"/>
    </source>
</evidence>
<comment type="caution">
    <text evidence="8">The sequence shown here is derived from an EMBL/GenBank/DDBJ whole genome shotgun (WGS) entry which is preliminary data.</text>
</comment>
<dbReference type="EMBL" id="CAXHTB010000004">
    <property type="protein sequence ID" value="CAL0305790.1"/>
    <property type="molecule type" value="Genomic_DNA"/>
</dbReference>
<dbReference type="Gene3D" id="4.10.280.10">
    <property type="entry name" value="Helix-loop-helix DNA-binding domain"/>
    <property type="match status" value="1"/>
</dbReference>
<dbReference type="GO" id="GO:0005634">
    <property type="term" value="C:nucleus"/>
    <property type="evidence" value="ECO:0007669"/>
    <property type="project" value="UniProtKB-SubCell"/>
</dbReference>
<dbReference type="FunFam" id="4.10.280.10:FF:000022">
    <property type="entry name" value="Basic helix-loop-helix transcription factor"/>
    <property type="match status" value="1"/>
</dbReference>
<evidence type="ECO:0000256" key="6">
    <source>
        <dbReference type="SAM" id="MobiDB-lite"/>
    </source>
</evidence>
<proteinExistence type="predicted"/>
<keyword evidence="9" id="KW-1185">Reference proteome</keyword>
<dbReference type="GO" id="GO:0046983">
    <property type="term" value="F:protein dimerization activity"/>
    <property type="evidence" value="ECO:0007669"/>
    <property type="project" value="InterPro"/>
</dbReference>
<feature type="region of interest" description="Disordered" evidence="6">
    <location>
        <begin position="190"/>
        <end position="290"/>
    </location>
</feature>
<dbReference type="PANTHER" id="PTHR16223">
    <property type="entry name" value="TRANSCRIPTION FACTOR BHLH83-RELATED"/>
    <property type="match status" value="1"/>
</dbReference>
<sequence length="364" mass="40935">MENWSAFPKCLQLKSLITCHNLLAKVHLSLGQMMGTLAYNPCFPLLLNLGDESVLYSFDAHNSNLQYISQEIIQSSDHNVTIKCSDHNVLISDPGHANYYLCCPVNALANNTYTSIGFSMMGEKNYGSFVPSVTDIVIEDNACLNEDERNGRSENFDHIQVKPIVFPNKQLQLKRKLDIPELEAHVGDKININSSGNQKKRSVSSKDVPRCMKNAQSRKNRKVEKNVEAEETNAGQTCSSHTSEEDNAYHENNEGVTSTSKSSAALNSNLKPRPSRGSATDPQSLYARKRRERINERLRVLQNLVPNGTKVDICTMLEEAIHYVKLLQLQIKLLSCDDLWMYAPIAYYGFDMELHLKGKLSPPQ</sequence>
<reference evidence="8 9" key="1">
    <citation type="submission" date="2024-03" db="EMBL/GenBank/DDBJ databases">
        <authorList>
            <person name="Martinez-Hernandez J."/>
        </authorList>
    </citation>
    <scope>NUCLEOTIDE SEQUENCE [LARGE SCALE GENOMIC DNA]</scope>
</reference>
<dbReference type="PANTHER" id="PTHR16223:SF338">
    <property type="entry name" value="TRANSCRIPTION FACTOR RSL2"/>
    <property type="match status" value="1"/>
</dbReference>
<dbReference type="InterPro" id="IPR036638">
    <property type="entry name" value="HLH_DNA-bd_sf"/>
</dbReference>
<name>A0AAV1W8Z2_LUPLU</name>
<dbReference type="SUPFAM" id="SSF47459">
    <property type="entry name" value="HLH, helix-loop-helix DNA-binding domain"/>
    <property type="match status" value="1"/>
</dbReference>
<comment type="subcellular location">
    <subcellularLocation>
        <location evidence="1">Nucleus</location>
    </subcellularLocation>
</comment>
<gene>
    <name evidence="8" type="ORF">LLUT_LOCUS6850</name>
</gene>
<evidence type="ECO:0000256" key="5">
    <source>
        <dbReference type="ARBA" id="ARBA00023242"/>
    </source>
</evidence>
<dbReference type="GO" id="GO:0000978">
    <property type="term" value="F:RNA polymerase II cis-regulatory region sequence-specific DNA binding"/>
    <property type="evidence" value="ECO:0007669"/>
    <property type="project" value="TreeGrafter"/>
</dbReference>
<evidence type="ECO:0000313" key="8">
    <source>
        <dbReference type="EMBL" id="CAL0305790.1"/>
    </source>
</evidence>
<organism evidence="8 9">
    <name type="scientific">Lupinus luteus</name>
    <name type="common">European yellow lupine</name>
    <dbReference type="NCBI Taxonomy" id="3873"/>
    <lineage>
        <taxon>Eukaryota</taxon>
        <taxon>Viridiplantae</taxon>
        <taxon>Streptophyta</taxon>
        <taxon>Embryophyta</taxon>
        <taxon>Tracheophyta</taxon>
        <taxon>Spermatophyta</taxon>
        <taxon>Magnoliopsida</taxon>
        <taxon>eudicotyledons</taxon>
        <taxon>Gunneridae</taxon>
        <taxon>Pentapetalae</taxon>
        <taxon>rosids</taxon>
        <taxon>fabids</taxon>
        <taxon>Fabales</taxon>
        <taxon>Fabaceae</taxon>
        <taxon>Papilionoideae</taxon>
        <taxon>50 kb inversion clade</taxon>
        <taxon>genistoids sensu lato</taxon>
        <taxon>core genistoids</taxon>
        <taxon>Genisteae</taxon>
        <taxon>Lupinus</taxon>
    </lineage>
</organism>
<evidence type="ECO:0000259" key="7">
    <source>
        <dbReference type="PROSITE" id="PS50888"/>
    </source>
</evidence>
<feature type="domain" description="BHLH" evidence="7">
    <location>
        <begin position="278"/>
        <end position="327"/>
    </location>
</feature>
<dbReference type="AlphaFoldDB" id="A0AAV1W8Z2"/>
<feature type="compositionally biased region" description="Basic and acidic residues" evidence="6">
    <location>
        <begin position="242"/>
        <end position="253"/>
    </location>
</feature>
<dbReference type="GO" id="GO:0000981">
    <property type="term" value="F:DNA-binding transcription factor activity, RNA polymerase II-specific"/>
    <property type="evidence" value="ECO:0007669"/>
    <property type="project" value="TreeGrafter"/>
</dbReference>
<dbReference type="Proteomes" id="UP001497480">
    <property type="component" value="Unassembled WGS sequence"/>
</dbReference>
<dbReference type="Pfam" id="PF00010">
    <property type="entry name" value="HLH"/>
    <property type="match status" value="1"/>
</dbReference>
<protein>
    <recommendedName>
        <fullName evidence="7">BHLH domain-containing protein</fullName>
    </recommendedName>
</protein>
<evidence type="ECO:0000256" key="1">
    <source>
        <dbReference type="ARBA" id="ARBA00004123"/>
    </source>
</evidence>
<dbReference type="CDD" id="cd11454">
    <property type="entry name" value="bHLH_AtIND_like"/>
    <property type="match status" value="1"/>
</dbReference>
<dbReference type="SMART" id="SM00353">
    <property type="entry name" value="HLH"/>
    <property type="match status" value="1"/>
</dbReference>
<evidence type="ECO:0000313" key="9">
    <source>
        <dbReference type="Proteomes" id="UP001497480"/>
    </source>
</evidence>
<keyword evidence="3" id="KW-0238">DNA-binding</keyword>
<evidence type="ECO:0000256" key="4">
    <source>
        <dbReference type="ARBA" id="ARBA00023163"/>
    </source>
</evidence>
<dbReference type="InterPro" id="IPR045843">
    <property type="entry name" value="IND-like"/>
</dbReference>
<keyword evidence="2" id="KW-0805">Transcription regulation</keyword>